<dbReference type="EMBL" id="JAOCAE010000001">
    <property type="protein sequence ID" value="MDH1234484.1"/>
    <property type="molecule type" value="Genomic_DNA"/>
</dbReference>
<dbReference type="RefSeq" id="WP_279640961.1">
    <property type="nucleotide sequence ID" value="NZ_JAOCAE010000001.1"/>
</dbReference>
<proteinExistence type="predicted"/>
<accession>A0AA42P8B8</accession>
<gene>
    <name evidence="2" type="ORF">N5C32_00340</name>
</gene>
<name>A0AA42P8B8_STUST</name>
<evidence type="ECO:0000313" key="2">
    <source>
        <dbReference type="EMBL" id="MDH1234484.1"/>
    </source>
</evidence>
<dbReference type="Proteomes" id="UP001158500">
    <property type="component" value="Unassembled WGS sequence"/>
</dbReference>
<evidence type="ECO:0000313" key="3">
    <source>
        <dbReference type="Proteomes" id="UP001158500"/>
    </source>
</evidence>
<feature type="region of interest" description="Disordered" evidence="1">
    <location>
        <begin position="39"/>
        <end position="65"/>
    </location>
</feature>
<sequence length="131" mass="14201">MSFSEDIRRFTAKAAEAHDKIARTAALELFSSVIRSTPVDTGRARGNWQTSVGQPTPNEIDRDDKSGAQALTEVQAKTPEGAGQEVFLTNNLPYIYSLEFGSSTQAPAGMVRINFARVQKMVAVAVAKNKV</sequence>
<dbReference type="AlphaFoldDB" id="A0AA42P8B8"/>
<feature type="compositionally biased region" description="Polar residues" evidence="1">
    <location>
        <begin position="47"/>
        <end position="57"/>
    </location>
</feature>
<evidence type="ECO:0000256" key="1">
    <source>
        <dbReference type="SAM" id="MobiDB-lite"/>
    </source>
</evidence>
<protein>
    <submittedName>
        <fullName evidence="2">HK97 gp10 family phage protein</fullName>
    </submittedName>
</protein>
<organism evidence="2 3">
    <name type="scientific">Stutzerimonas stutzeri</name>
    <name type="common">Pseudomonas stutzeri</name>
    <dbReference type="NCBI Taxonomy" id="316"/>
    <lineage>
        <taxon>Bacteria</taxon>
        <taxon>Pseudomonadati</taxon>
        <taxon>Pseudomonadota</taxon>
        <taxon>Gammaproteobacteria</taxon>
        <taxon>Pseudomonadales</taxon>
        <taxon>Pseudomonadaceae</taxon>
        <taxon>Stutzerimonas</taxon>
    </lineage>
</organism>
<comment type="caution">
    <text evidence="2">The sequence shown here is derived from an EMBL/GenBank/DDBJ whole genome shotgun (WGS) entry which is preliminary data.</text>
</comment>
<reference evidence="2" key="1">
    <citation type="submission" date="2022-09" db="EMBL/GenBank/DDBJ databases">
        <title>Intensive care unit water sources are persistently colonized with multi-drug resistant bacteria and are the site of extensive horizontal gene transfer of antibiotic resistance genes.</title>
        <authorList>
            <person name="Diorio-Toth L."/>
        </authorList>
    </citation>
    <scope>NUCLEOTIDE SEQUENCE</scope>
    <source>
        <strain evidence="2">GD03947</strain>
    </source>
</reference>